<dbReference type="PROSITE" id="PS51194">
    <property type="entry name" value="HELICASE_CTER"/>
    <property type="match status" value="1"/>
</dbReference>
<dbReference type="InterPro" id="IPR036101">
    <property type="entry name" value="CarD-like/TRCF_RID_sf"/>
</dbReference>
<dbReference type="Gene3D" id="2.40.10.170">
    <property type="match status" value="1"/>
</dbReference>
<dbReference type="InterPro" id="IPR005118">
    <property type="entry name" value="TRCF_C"/>
</dbReference>
<sequence length="1136" mass="130717">MSNTNKISNIPHTLEPLVIIKMYAQKLIHSAVYIVNKEIQLYNLASIFKFYIPNLEIIIFPAWDSIPYKKNSPHNSVMAERIKTLHSLITKRNDTPYIIISTINAIAQKVLHQNTILQSVLKITSQQNITRDYIKNYLIYHGYSQYSIVQDIGEFAIHNNVIDIFPITYKNPIRIHLHNNFIQSINFFNYQTQSIDNNSSLNEIFIYPTSEIIKQKENIDLFSKIYKTKVSQDQNLLDTITSGKKYIGEENFLPLFYQEELQNIFNYIPQNTTLIFNNKLAKEIEEYNNQIYSHYNYRSQLSYQIPPHQLYINLKDFQTITKQFHKIEFSQSENTINNLAITHKNAHTTAFDVTIKIQTIPNFKILAQNKKIDIFEILTQYIQTICHTKKLIIACYSIGSLEYIQNRLRIFNIKLCKIENYQEIHSSHNIAILPIDHSFISKHTIVVAEHDLLDKQEIIGKSNISNIISNDTNIDIGDIVIHKDYGIGKIVGLDIIKVFDSYHDFIKIEYYNSDKLFLPVENINLISKYGQQNANVILDKLGSTSWQQRKTKIKNHIKKIAKELLAIEAARRLSTGKLFLPDENYKHFCNEFTYIETEDQLQAIKDMEHDLSSGRIMNRLICGDVGFGKTEIALRATFLVASKNHQVAIIVPTTLLCRQHFIVFTERFKKFPNIKIKQLSKIVERSEIKRTKESLSSGQVHIIIGTHAILAQDITFANLSLLIIDEEQQFGVKQKELLKKIKTSIHVISLSATPIPRTLYMSLCGIKDLSLINTPPKNRVPVTTCTTYYDETIIKDAIIREHNRGGRVFYVCPQISNIESINDNLKKLLPEIKINTAHGQLPSSQLDTIMNDFFDGKFTILLTTSIIECGLDIPFANTIIIHNADMFGLAQLYQLKGRVGRSSIKGFAYFILSEKATNTSTTRLEIIQSINSINSGFTLSLHDMDIRGFGNLVGEEQSGNIKDIGIELYQQMLEEELNTHNENPQDLDHINVNINVNIRIPEHYIKDIGLRMRVYKKIGNLKTKEDIDNYYIELTNKFGKLPSEVENLLNTIYIKQLCASIGICEVEQVKNTIILKIDSNTAVRQEILNYFINNPLTFKIQNNSILMLINNTPNCTISFIIHHISKINSLNKEALN</sequence>
<evidence type="ECO:0000256" key="3">
    <source>
        <dbReference type="ARBA" id="ARBA00022763"/>
    </source>
</evidence>
<dbReference type="SUPFAM" id="SSF143517">
    <property type="entry name" value="TRCF domain-like"/>
    <property type="match status" value="1"/>
</dbReference>
<evidence type="ECO:0000256" key="5">
    <source>
        <dbReference type="ARBA" id="ARBA00022806"/>
    </source>
</evidence>
<dbReference type="CDD" id="cd17991">
    <property type="entry name" value="DEXHc_TRCF"/>
    <property type="match status" value="1"/>
</dbReference>
<dbReference type="Pfam" id="PF17757">
    <property type="entry name" value="UvrB_inter"/>
    <property type="match status" value="1"/>
</dbReference>
<dbReference type="GO" id="GO:0003678">
    <property type="term" value="F:DNA helicase activity"/>
    <property type="evidence" value="ECO:0007669"/>
    <property type="project" value="TreeGrafter"/>
</dbReference>
<dbReference type="SMART" id="SM00982">
    <property type="entry name" value="TRCF"/>
    <property type="match status" value="1"/>
</dbReference>
<comment type="caution">
    <text evidence="12">The sequence shown here is derived from an EMBL/GenBank/DDBJ whole genome shotgun (WGS) entry which is preliminary data.</text>
</comment>
<dbReference type="GO" id="GO:0005737">
    <property type="term" value="C:cytoplasm"/>
    <property type="evidence" value="ECO:0007669"/>
    <property type="project" value="UniProtKB-SubCell"/>
</dbReference>
<evidence type="ECO:0000256" key="6">
    <source>
        <dbReference type="ARBA" id="ARBA00022840"/>
    </source>
</evidence>
<accession>A0A0F3NC24</accession>
<reference evidence="12 13" key="1">
    <citation type="submission" date="2015-02" db="EMBL/GenBank/DDBJ databases">
        <title>Genome Sequencing of Rickettsiales.</title>
        <authorList>
            <person name="Daugherty S.C."/>
            <person name="Su Q."/>
            <person name="Abolude K."/>
            <person name="Beier-Sexton M."/>
            <person name="Carlyon J.A."/>
            <person name="Carter R."/>
            <person name="Day N.P."/>
            <person name="Dumler S.J."/>
            <person name="Dyachenko V."/>
            <person name="Godinez A."/>
            <person name="Kurtti T.J."/>
            <person name="Lichay M."/>
            <person name="Mullins K.E."/>
            <person name="Ott S."/>
            <person name="Pappas-Brown V."/>
            <person name="Paris D.H."/>
            <person name="Patel P."/>
            <person name="Richards A.L."/>
            <person name="Sadzewicz L."/>
            <person name="Sears K."/>
            <person name="Seidman D."/>
            <person name="Sengamalay N."/>
            <person name="Stenos J."/>
            <person name="Tallon L.J."/>
            <person name="Vincent G."/>
            <person name="Fraser C.M."/>
            <person name="Munderloh U."/>
            <person name="Dunning-Hotopp J.C."/>
        </authorList>
    </citation>
    <scope>NUCLEOTIDE SEQUENCE [LARGE SCALE GENOMIC DNA]</scope>
    <source>
        <strain evidence="12 13">EmCRT</strain>
    </source>
</reference>
<comment type="similarity">
    <text evidence="9">In the N-terminal section; belongs to the UvrB family.</text>
</comment>
<proteinExistence type="inferred from homology"/>
<dbReference type="InterPro" id="IPR004576">
    <property type="entry name" value="Mfd"/>
</dbReference>
<keyword evidence="8 9" id="KW-0234">DNA repair</keyword>
<dbReference type="InterPro" id="IPR014001">
    <property type="entry name" value="Helicase_ATP-bd"/>
</dbReference>
<dbReference type="GO" id="GO:0003684">
    <property type="term" value="F:damaged DNA binding"/>
    <property type="evidence" value="ECO:0007669"/>
    <property type="project" value="InterPro"/>
</dbReference>
<keyword evidence="7 9" id="KW-0238">DNA-binding</keyword>
<dbReference type="EMBL" id="LANU01000002">
    <property type="protein sequence ID" value="KJV65618.1"/>
    <property type="molecule type" value="Genomic_DNA"/>
</dbReference>
<dbReference type="Gene3D" id="3.40.50.11140">
    <property type="match status" value="1"/>
</dbReference>
<dbReference type="PANTHER" id="PTHR47964:SF1">
    <property type="entry name" value="ATP-DEPENDENT DNA HELICASE HOMOLOG RECG, CHLOROPLASTIC"/>
    <property type="match status" value="1"/>
</dbReference>
<dbReference type="SMART" id="SM00490">
    <property type="entry name" value="HELICc"/>
    <property type="match status" value="1"/>
</dbReference>
<keyword evidence="6 9" id="KW-0067">ATP-binding</keyword>
<evidence type="ECO:0000259" key="10">
    <source>
        <dbReference type="PROSITE" id="PS51192"/>
    </source>
</evidence>
<dbReference type="Gene3D" id="3.40.50.11180">
    <property type="match status" value="1"/>
</dbReference>
<evidence type="ECO:0000256" key="8">
    <source>
        <dbReference type="ARBA" id="ARBA00023204"/>
    </source>
</evidence>
<dbReference type="HAMAP" id="MF_00969">
    <property type="entry name" value="TRCF"/>
    <property type="match status" value="1"/>
</dbReference>
<evidence type="ECO:0000256" key="2">
    <source>
        <dbReference type="ARBA" id="ARBA00022741"/>
    </source>
</evidence>
<dbReference type="Gene3D" id="3.40.50.300">
    <property type="entry name" value="P-loop containing nucleotide triphosphate hydrolases"/>
    <property type="match status" value="2"/>
</dbReference>
<comment type="subcellular location">
    <subcellularLocation>
        <location evidence="9">Cytoplasm</location>
    </subcellularLocation>
</comment>
<dbReference type="InterPro" id="IPR047112">
    <property type="entry name" value="RecG/Mfd"/>
</dbReference>
<evidence type="ECO:0000259" key="11">
    <source>
        <dbReference type="PROSITE" id="PS51194"/>
    </source>
</evidence>
<dbReference type="NCBIfam" id="TIGR00580">
    <property type="entry name" value="mfd"/>
    <property type="match status" value="1"/>
</dbReference>
<dbReference type="Pfam" id="PF03461">
    <property type="entry name" value="TRCF"/>
    <property type="match status" value="1"/>
</dbReference>
<dbReference type="InterPro" id="IPR027417">
    <property type="entry name" value="P-loop_NTPase"/>
</dbReference>
<organism evidence="12 13">
    <name type="scientific">Ehrlichia cf. muris str. EmCRT</name>
    <dbReference type="NCBI Taxonomy" id="1359167"/>
    <lineage>
        <taxon>Bacteria</taxon>
        <taxon>Pseudomonadati</taxon>
        <taxon>Pseudomonadota</taxon>
        <taxon>Alphaproteobacteria</taxon>
        <taxon>Rickettsiales</taxon>
        <taxon>Anaplasmataceae</taxon>
        <taxon>Ehrlichia</taxon>
    </lineage>
</organism>
<dbReference type="InterPro" id="IPR003711">
    <property type="entry name" value="CarD-like/TRCF_RID"/>
</dbReference>
<dbReference type="Gene3D" id="3.90.1150.50">
    <property type="entry name" value="Transcription-repair-coupling factor, D7 domain"/>
    <property type="match status" value="1"/>
</dbReference>
<dbReference type="Gene3D" id="3.30.2060.10">
    <property type="entry name" value="Penicillin-binding protein 1b domain"/>
    <property type="match status" value="1"/>
</dbReference>
<dbReference type="SMART" id="SM01058">
    <property type="entry name" value="CarD_TRCF"/>
    <property type="match status" value="1"/>
</dbReference>
<keyword evidence="5" id="KW-0347">Helicase</keyword>
<dbReference type="Pfam" id="PF00271">
    <property type="entry name" value="Helicase_C"/>
    <property type="match status" value="1"/>
</dbReference>
<gene>
    <name evidence="9 12" type="primary">mfd</name>
    <name evidence="12" type="ORF">EMUCRT_0563</name>
</gene>
<protein>
    <recommendedName>
        <fullName evidence="9">Transcription-repair-coupling factor</fullName>
        <shortName evidence="9">TRCF</shortName>
        <ecNumber evidence="9">3.6.4.-</ecNumber>
    </recommendedName>
</protein>
<name>A0A0F3NC24_9RICK</name>
<dbReference type="InterPro" id="IPR011545">
    <property type="entry name" value="DEAD/DEAH_box_helicase_dom"/>
</dbReference>
<keyword evidence="2 9" id="KW-0547">Nucleotide-binding</keyword>
<dbReference type="RefSeq" id="WP_045804884.1">
    <property type="nucleotide sequence ID" value="NZ_LANU01000002.1"/>
</dbReference>
<feature type="domain" description="Helicase C-terminal" evidence="11">
    <location>
        <begin position="793"/>
        <end position="945"/>
    </location>
</feature>
<evidence type="ECO:0000256" key="9">
    <source>
        <dbReference type="HAMAP-Rule" id="MF_00969"/>
    </source>
</evidence>
<dbReference type="SUPFAM" id="SSF141259">
    <property type="entry name" value="CarD-like"/>
    <property type="match status" value="1"/>
</dbReference>
<dbReference type="SUPFAM" id="SSF52540">
    <property type="entry name" value="P-loop containing nucleoside triphosphate hydrolases"/>
    <property type="match status" value="3"/>
</dbReference>
<comment type="function">
    <text evidence="9">Couples transcription and DNA repair by recognizing RNA polymerase (RNAP) stalled at DNA lesions. Mediates ATP-dependent release of RNAP and its truncated transcript from the DNA, and recruitment of nucleotide excision repair machinery to the damaged site.</text>
</comment>
<keyword evidence="3 9" id="KW-0227">DNA damage</keyword>
<keyword evidence="1 9" id="KW-0963">Cytoplasm</keyword>
<evidence type="ECO:0000256" key="4">
    <source>
        <dbReference type="ARBA" id="ARBA00022801"/>
    </source>
</evidence>
<dbReference type="PANTHER" id="PTHR47964">
    <property type="entry name" value="ATP-DEPENDENT DNA HELICASE HOMOLOG RECG, CHLOROPLASTIC"/>
    <property type="match status" value="1"/>
</dbReference>
<dbReference type="InterPro" id="IPR037235">
    <property type="entry name" value="TRCF-like_C_D7"/>
</dbReference>
<evidence type="ECO:0000313" key="12">
    <source>
        <dbReference type="EMBL" id="KJV65618.1"/>
    </source>
</evidence>
<comment type="similarity">
    <text evidence="9">In the C-terminal section; belongs to the helicase family. RecG subfamily.</text>
</comment>
<dbReference type="Pfam" id="PF00270">
    <property type="entry name" value="DEAD"/>
    <property type="match status" value="1"/>
</dbReference>
<dbReference type="Pfam" id="PF02559">
    <property type="entry name" value="CarD_TRCF_RID"/>
    <property type="match status" value="1"/>
</dbReference>
<dbReference type="Proteomes" id="UP000033546">
    <property type="component" value="Unassembled WGS sequence"/>
</dbReference>
<dbReference type="GO" id="GO:0000716">
    <property type="term" value="P:transcription-coupled nucleotide-excision repair, DNA damage recognition"/>
    <property type="evidence" value="ECO:0007669"/>
    <property type="project" value="UniProtKB-UniRule"/>
</dbReference>
<evidence type="ECO:0000313" key="13">
    <source>
        <dbReference type="Proteomes" id="UP000033546"/>
    </source>
</evidence>
<dbReference type="GO" id="GO:0005524">
    <property type="term" value="F:ATP binding"/>
    <property type="evidence" value="ECO:0007669"/>
    <property type="project" value="UniProtKB-UniRule"/>
</dbReference>
<keyword evidence="4 9" id="KW-0378">Hydrolase</keyword>
<dbReference type="GO" id="GO:0006355">
    <property type="term" value="P:regulation of DNA-templated transcription"/>
    <property type="evidence" value="ECO:0007669"/>
    <property type="project" value="UniProtKB-UniRule"/>
</dbReference>
<dbReference type="SMART" id="SM00487">
    <property type="entry name" value="DEXDc"/>
    <property type="match status" value="1"/>
</dbReference>
<dbReference type="PROSITE" id="PS51192">
    <property type="entry name" value="HELICASE_ATP_BIND_1"/>
    <property type="match status" value="1"/>
</dbReference>
<dbReference type="PATRIC" id="fig|1359167.3.peg.547"/>
<dbReference type="AlphaFoldDB" id="A0A0F3NC24"/>
<dbReference type="GO" id="GO:0016787">
    <property type="term" value="F:hydrolase activity"/>
    <property type="evidence" value="ECO:0007669"/>
    <property type="project" value="UniProtKB-KW"/>
</dbReference>
<dbReference type="InterPro" id="IPR041471">
    <property type="entry name" value="UvrB_inter"/>
</dbReference>
<dbReference type="EC" id="3.6.4.-" evidence="9"/>
<evidence type="ECO:0000256" key="1">
    <source>
        <dbReference type="ARBA" id="ARBA00022490"/>
    </source>
</evidence>
<dbReference type="InterPro" id="IPR001650">
    <property type="entry name" value="Helicase_C-like"/>
</dbReference>
<feature type="domain" description="Helicase ATP-binding" evidence="10">
    <location>
        <begin position="610"/>
        <end position="772"/>
    </location>
</feature>
<evidence type="ECO:0000256" key="7">
    <source>
        <dbReference type="ARBA" id="ARBA00023125"/>
    </source>
</evidence>